<protein>
    <recommendedName>
        <fullName evidence="12">Membrane protein insertase YidC</fullName>
    </recommendedName>
    <alternativeName>
        <fullName evidence="12">Foldase YidC</fullName>
    </alternativeName>
    <alternativeName>
        <fullName evidence="12">Membrane integrase YidC</fullName>
    </alternativeName>
    <alternativeName>
        <fullName evidence="12">Membrane protein YidC</fullName>
    </alternativeName>
</protein>
<evidence type="ECO:0000259" key="14">
    <source>
        <dbReference type="Pfam" id="PF02096"/>
    </source>
</evidence>
<dbReference type="Proteomes" id="UP000325462">
    <property type="component" value="Chromosome"/>
</dbReference>
<dbReference type="STRING" id="28035.B6N84_04405"/>
<keyword evidence="11 12" id="KW-0449">Lipoprotein</keyword>
<keyword evidence="4 12" id="KW-0812">Transmembrane</keyword>
<dbReference type="AlphaFoldDB" id="A0A133QBN7"/>
<dbReference type="InterPro" id="IPR023060">
    <property type="entry name" value="YidC/YidC1/YidC2_Firmicutes"/>
</dbReference>
<evidence type="ECO:0000256" key="7">
    <source>
        <dbReference type="ARBA" id="ARBA00022989"/>
    </source>
</evidence>
<dbReference type="Proteomes" id="UP000070063">
    <property type="component" value="Unassembled WGS sequence"/>
</dbReference>
<dbReference type="EMBL" id="LRQI01000013">
    <property type="protein sequence ID" value="KXA40305.1"/>
    <property type="molecule type" value="Genomic_DNA"/>
</dbReference>
<dbReference type="InterPro" id="IPR047196">
    <property type="entry name" value="YidC_ALB_C"/>
</dbReference>
<keyword evidence="10 12" id="KW-0143">Chaperone</keyword>
<dbReference type="PANTHER" id="PTHR12428:SF65">
    <property type="entry name" value="CYTOCHROME C OXIDASE ASSEMBLY PROTEIN COX18, MITOCHONDRIAL"/>
    <property type="match status" value="1"/>
</dbReference>
<evidence type="ECO:0000313" key="16">
    <source>
        <dbReference type="EMBL" id="QEX38438.1"/>
    </source>
</evidence>
<dbReference type="GeneID" id="58091620"/>
<evidence type="ECO:0000256" key="6">
    <source>
        <dbReference type="ARBA" id="ARBA00022927"/>
    </source>
</evidence>
<reference evidence="16 20" key="3">
    <citation type="submission" date="2019-07" db="EMBL/GenBank/DDBJ databases">
        <title>Comparative genome analysis of staphylococcus lugdunensis shows clonal complex-dependent diversity of the putative virulence factor, ess/type vii locus.</title>
        <authorList>
            <person name="Lebeurre J."/>
            <person name="Dahyot S."/>
            <person name="Diene S."/>
            <person name="Paulay A."/>
            <person name="Aubourg M."/>
            <person name="Argemi X."/>
            <person name="Giard J.-C."/>
            <person name="Tournier I."/>
            <person name="Francois P."/>
            <person name="Pestel-Caron M."/>
        </authorList>
    </citation>
    <scope>NUCLEOTIDE SEQUENCE [LARGE SCALE GENOMIC DNA]</scope>
    <source>
        <strain evidence="16 20">SL13</strain>
    </source>
</reference>
<keyword evidence="20" id="KW-1185">Reference proteome</keyword>
<evidence type="ECO:0000256" key="4">
    <source>
        <dbReference type="ARBA" id="ARBA00022692"/>
    </source>
</evidence>
<comment type="similarity">
    <text evidence="12">Belongs to the OXA1/ALB3/YidC family. Type 2 subfamily.</text>
</comment>
<evidence type="ECO:0000256" key="12">
    <source>
        <dbReference type="HAMAP-Rule" id="MF_01811"/>
    </source>
</evidence>
<sequence>MKKKALLPLFLGIMVFLAGCDYSKQGNRTGFFYNTFVDPMEKILHWLGSGIFNNDYGLAIIVLVLVIRIVLLPFMLSNYKNSHMMREKMKVAKPEVSEVQEKVKRARTQEEKMAANQEMMQVYKKYDINPMASMLGCLPVLIQMPIVMGLYFVLRYQIGGGITHHPHFLWFNLVKPDIWITAIAGVLYFIQSYISTKTMPDEQRQMAYMMMIVSPIMIIWISYQSAAALGLYWSVSAAFLIVQTYFANMYYSKRAKEEVAPMIKQYEKEKNQGTKKGKNTQVVSKNNKKKK</sequence>
<feature type="region of interest" description="Disordered" evidence="13">
    <location>
        <begin position="269"/>
        <end position="291"/>
    </location>
</feature>
<keyword evidence="3 12" id="KW-1003">Cell membrane</keyword>
<dbReference type="OMA" id="GWAIIII"/>
<evidence type="ECO:0000256" key="13">
    <source>
        <dbReference type="SAM" id="MobiDB-lite"/>
    </source>
</evidence>
<evidence type="ECO:0000256" key="1">
    <source>
        <dbReference type="ARBA" id="ARBA00004651"/>
    </source>
</evidence>
<keyword evidence="5 12" id="KW-0732">Signal</keyword>
<keyword evidence="8 12" id="KW-0472">Membrane</keyword>
<dbReference type="PROSITE" id="PS51257">
    <property type="entry name" value="PROKAR_LIPOPROTEIN"/>
    <property type="match status" value="1"/>
</dbReference>
<organism evidence="17 19">
    <name type="scientific">Staphylococcus lugdunensis</name>
    <dbReference type="NCBI Taxonomy" id="28035"/>
    <lineage>
        <taxon>Bacteria</taxon>
        <taxon>Bacillati</taxon>
        <taxon>Bacillota</taxon>
        <taxon>Bacilli</taxon>
        <taxon>Bacillales</taxon>
        <taxon>Staphylococcaceae</taxon>
        <taxon>Staphylococcus</taxon>
    </lineage>
</organism>
<evidence type="ECO:0000313" key="19">
    <source>
        <dbReference type="Proteomes" id="UP000293637"/>
    </source>
</evidence>
<evidence type="ECO:0000313" key="15">
    <source>
        <dbReference type="EMBL" id="KXA40305.1"/>
    </source>
</evidence>
<evidence type="ECO:0000256" key="11">
    <source>
        <dbReference type="ARBA" id="ARBA00023288"/>
    </source>
</evidence>
<evidence type="ECO:0000256" key="5">
    <source>
        <dbReference type="ARBA" id="ARBA00022729"/>
    </source>
</evidence>
<keyword evidence="6 12" id="KW-0653">Protein transport</keyword>
<comment type="subcellular location">
    <subcellularLocation>
        <location evidence="1 12">Cell membrane</location>
        <topology evidence="1 12">Multi-pass membrane protein</topology>
    </subcellularLocation>
</comment>
<dbReference type="GO" id="GO:0032977">
    <property type="term" value="F:membrane insertase activity"/>
    <property type="evidence" value="ECO:0007669"/>
    <property type="project" value="InterPro"/>
</dbReference>
<keyword evidence="7 12" id="KW-1133">Transmembrane helix</keyword>
<feature type="transmembrane region" description="Helical" evidence="12">
    <location>
        <begin position="134"/>
        <end position="158"/>
    </location>
</feature>
<evidence type="ECO:0000313" key="17">
    <source>
        <dbReference type="EMBL" id="TBW70142.1"/>
    </source>
</evidence>
<evidence type="ECO:0000256" key="8">
    <source>
        <dbReference type="ARBA" id="ARBA00023136"/>
    </source>
</evidence>
<keyword evidence="2 12" id="KW-0813">Transport</keyword>
<dbReference type="CDD" id="cd20070">
    <property type="entry name" value="5TM_YidC_Alb3"/>
    <property type="match status" value="1"/>
</dbReference>
<feature type="transmembrane region" description="Helical" evidence="12">
    <location>
        <begin position="206"/>
        <end position="223"/>
    </location>
</feature>
<dbReference type="InterPro" id="IPR028055">
    <property type="entry name" value="YidC/Oxa/ALB_C"/>
</dbReference>
<dbReference type="Pfam" id="PF02096">
    <property type="entry name" value="60KD_IMP"/>
    <property type="match status" value="1"/>
</dbReference>
<evidence type="ECO:0000256" key="10">
    <source>
        <dbReference type="ARBA" id="ARBA00023186"/>
    </source>
</evidence>
<dbReference type="GO" id="GO:0015031">
    <property type="term" value="P:protein transport"/>
    <property type="evidence" value="ECO:0007669"/>
    <property type="project" value="UniProtKB-KW"/>
</dbReference>
<dbReference type="PRINTS" id="PR00701">
    <property type="entry name" value="60KDINNERMP"/>
</dbReference>
<evidence type="ECO:0000256" key="2">
    <source>
        <dbReference type="ARBA" id="ARBA00022448"/>
    </source>
</evidence>
<dbReference type="GO" id="GO:0005886">
    <property type="term" value="C:plasma membrane"/>
    <property type="evidence" value="ECO:0007669"/>
    <property type="project" value="UniProtKB-SubCell"/>
</dbReference>
<reference evidence="15 18" key="1">
    <citation type="submission" date="2016-01" db="EMBL/GenBank/DDBJ databases">
        <authorList>
            <person name="Mitreva M."/>
            <person name="Pepin K.H."/>
            <person name="Mihindukulasuriya K.A."/>
            <person name="Fulton R."/>
            <person name="Fronick C."/>
            <person name="O'Laughlin M."/>
            <person name="Miner T."/>
            <person name="Herter B."/>
            <person name="Rosa B.A."/>
            <person name="Cordes M."/>
            <person name="Tomlinson C."/>
            <person name="Wollam A."/>
            <person name="Palsikar V.B."/>
            <person name="Mardis E.R."/>
            <person name="Wilson R.K."/>
        </authorList>
    </citation>
    <scope>NUCLEOTIDE SEQUENCE [LARGE SCALE GENOMIC DNA]</scope>
    <source>
        <strain evidence="15 18">MJR7738</strain>
    </source>
</reference>
<evidence type="ECO:0000256" key="3">
    <source>
        <dbReference type="ARBA" id="ARBA00022475"/>
    </source>
</evidence>
<feature type="transmembrane region" description="Helical" evidence="12">
    <location>
        <begin position="178"/>
        <end position="194"/>
    </location>
</feature>
<reference evidence="17 19" key="2">
    <citation type="journal article" date="2019" name="Sci. Transl. Med.">
        <title>Quorum sensing between bacterial species on the skin protects against epidermal injury in atopic dermatitis.</title>
        <authorList>
            <person name="Williams M.R."/>
        </authorList>
    </citation>
    <scope>NUCLEOTIDE SEQUENCE [LARGE SCALE GENOMIC DNA]</scope>
    <source>
        <strain evidence="17 19">E7</strain>
    </source>
</reference>
<comment type="function">
    <text evidence="12">Required for the insertion and/or proper folding and/or complex formation of integral membrane proteins into the membrane. Involved in integration of membrane proteins that insert both dependently and independently of the Sec translocase complex, as well as at least some lipoproteins.</text>
</comment>
<evidence type="ECO:0000313" key="18">
    <source>
        <dbReference type="Proteomes" id="UP000070063"/>
    </source>
</evidence>
<dbReference type="Proteomes" id="UP000293637">
    <property type="component" value="Unassembled WGS sequence"/>
</dbReference>
<feature type="transmembrane region" description="Helical" evidence="12">
    <location>
        <begin position="56"/>
        <end position="76"/>
    </location>
</feature>
<dbReference type="HAMAP" id="MF_01811">
    <property type="entry name" value="YidC_type2"/>
    <property type="match status" value="1"/>
</dbReference>
<dbReference type="EMBL" id="SCHB01000012">
    <property type="protein sequence ID" value="TBW70142.1"/>
    <property type="molecule type" value="Genomic_DNA"/>
</dbReference>
<dbReference type="EMBL" id="CP041722">
    <property type="protein sequence ID" value="QEX38438.1"/>
    <property type="molecule type" value="Genomic_DNA"/>
</dbReference>
<dbReference type="PANTHER" id="PTHR12428">
    <property type="entry name" value="OXA1"/>
    <property type="match status" value="1"/>
</dbReference>
<evidence type="ECO:0000313" key="20">
    <source>
        <dbReference type="Proteomes" id="UP000325462"/>
    </source>
</evidence>
<feature type="domain" description="Membrane insertase YidC/Oxa/ALB C-terminal" evidence="14">
    <location>
        <begin position="56"/>
        <end position="248"/>
    </location>
</feature>
<evidence type="ECO:0000256" key="9">
    <source>
        <dbReference type="ARBA" id="ARBA00023139"/>
    </source>
</evidence>
<dbReference type="RefSeq" id="WP_002461212.1">
    <property type="nucleotide sequence ID" value="NZ_AP021848.1"/>
</dbReference>
<keyword evidence="9" id="KW-0564">Palmitate</keyword>
<dbReference type="GO" id="GO:0051205">
    <property type="term" value="P:protein insertion into membrane"/>
    <property type="evidence" value="ECO:0007669"/>
    <property type="project" value="TreeGrafter"/>
</dbReference>
<dbReference type="eggNOG" id="COG0706">
    <property type="taxonomic scope" value="Bacteria"/>
</dbReference>
<proteinExistence type="inferred from homology"/>
<dbReference type="NCBIfam" id="TIGR03592">
    <property type="entry name" value="yidC_oxa1_cterm"/>
    <property type="match status" value="1"/>
</dbReference>
<accession>A0A133QBN7</accession>
<gene>
    <name evidence="12 17" type="primary">yidC</name>
    <name evidence="17" type="ORF">EQ812_12135</name>
    <name evidence="16" type="ORF">FO454_05755</name>
    <name evidence="15" type="ORF">HMPREF3225_00232</name>
</gene>
<feature type="transmembrane region" description="Helical" evidence="12">
    <location>
        <begin position="229"/>
        <end position="247"/>
    </location>
</feature>
<dbReference type="InterPro" id="IPR001708">
    <property type="entry name" value="YidC/ALB3/OXA1/COX18"/>
</dbReference>
<name>A0A133QBN7_STALU</name>